<organism evidence="1 2">
    <name type="scientific">Bacillus carboniphilus</name>
    <dbReference type="NCBI Taxonomy" id="86663"/>
    <lineage>
        <taxon>Bacteria</taxon>
        <taxon>Bacillati</taxon>
        <taxon>Bacillota</taxon>
        <taxon>Bacilli</taxon>
        <taxon>Bacillales</taxon>
        <taxon>Bacillaceae</taxon>
        <taxon>Bacillus</taxon>
    </lineage>
</organism>
<evidence type="ECO:0008006" key="3">
    <source>
        <dbReference type="Google" id="ProtNLM"/>
    </source>
</evidence>
<evidence type="ECO:0000313" key="1">
    <source>
        <dbReference type="EMBL" id="GAA0314832.1"/>
    </source>
</evidence>
<protein>
    <recommendedName>
        <fullName evidence="3">Spore coat protein</fullName>
    </recommendedName>
</protein>
<name>A0ABN0VQL4_9BACI</name>
<reference evidence="1 2" key="1">
    <citation type="journal article" date="2019" name="Int. J. Syst. Evol. Microbiol.">
        <title>The Global Catalogue of Microorganisms (GCM) 10K type strain sequencing project: providing services to taxonomists for standard genome sequencing and annotation.</title>
        <authorList>
            <consortium name="The Broad Institute Genomics Platform"/>
            <consortium name="The Broad Institute Genome Sequencing Center for Infectious Disease"/>
            <person name="Wu L."/>
            <person name="Ma J."/>
        </authorList>
    </citation>
    <scope>NUCLEOTIDE SEQUENCE [LARGE SCALE GENOMIC DNA]</scope>
    <source>
        <strain evidence="1 2">JCM 9731</strain>
    </source>
</reference>
<proteinExistence type="predicted"/>
<keyword evidence="2" id="KW-1185">Reference proteome</keyword>
<dbReference type="EMBL" id="BAAADJ010000003">
    <property type="protein sequence ID" value="GAA0314832.1"/>
    <property type="molecule type" value="Genomic_DNA"/>
</dbReference>
<accession>A0ABN0VQL4</accession>
<sequence length="68" mass="7718">MTKHMALHETLEVHELLTFKNLALTKSLTMSPLVQDEQLKNIMQADAEAGTAFIHRLKELLTDRGQES</sequence>
<comment type="caution">
    <text evidence="1">The sequence shown here is derived from an EMBL/GenBank/DDBJ whole genome shotgun (WGS) entry which is preliminary data.</text>
</comment>
<dbReference type="Proteomes" id="UP001500782">
    <property type="component" value="Unassembled WGS sequence"/>
</dbReference>
<evidence type="ECO:0000313" key="2">
    <source>
        <dbReference type="Proteomes" id="UP001500782"/>
    </source>
</evidence>
<gene>
    <name evidence="1" type="ORF">GCM10008967_01670</name>
</gene>
<dbReference type="RefSeq" id="WP_343795494.1">
    <property type="nucleotide sequence ID" value="NZ_BAAADJ010000003.1"/>
</dbReference>